<dbReference type="EMBL" id="KZ613780">
    <property type="protein sequence ID" value="PMD63619.1"/>
    <property type="molecule type" value="Genomic_DNA"/>
</dbReference>
<feature type="region of interest" description="Disordered" evidence="1">
    <location>
        <begin position="1"/>
        <end position="77"/>
    </location>
</feature>
<feature type="region of interest" description="Disordered" evidence="1">
    <location>
        <begin position="89"/>
        <end position="110"/>
    </location>
</feature>
<proteinExistence type="predicted"/>
<feature type="compositionally biased region" description="Polar residues" evidence="1">
    <location>
        <begin position="89"/>
        <end position="104"/>
    </location>
</feature>
<dbReference type="AlphaFoldDB" id="A0A2J6TKR2"/>
<evidence type="ECO:0000313" key="3">
    <source>
        <dbReference type="Proteomes" id="UP000235371"/>
    </source>
</evidence>
<gene>
    <name evidence="2" type="ORF">K444DRAFT_626693</name>
</gene>
<feature type="compositionally biased region" description="Low complexity" evidence="1">
    <location>
        <begin position="8"/>
        <end position="24"/>
    </location>
</feature>
<evidence type="ECO:0000313" key="2">
    <source>
        <dbReference type="EMBL" id="PMD63619.1"/>
    </source>
</evidence>
<name>A0A2J6TKR2_9HELO</name>
<accession>A0A2J6TKR2</accession>
<sequence>MSEWSILSGDSSERGSVSSESDSGFVLESLTPMPKATRRNNRNTNATWFGSQAAADTPSEGDATGRDPSPNLHNINETKPNIASQCQTIPKSTSQVDQVTANSVTRDKTSAPAPRFIDGIDVSTLRHFVLTVTDQQQDMPSKIWATIEHDYQRHGISSMLHTVLWANIYLLEDRENGFWKEVKRVATAKVPKDLNCEILVKGDTEKVRRVFRSLNLLVHNGKHFFHGDNFYFSFRNGVFLWQFYGDGPDLHNFLLEEGIPTVEKAFNRISSTVPTPWYP</sequence>
<dbReference type="Proteomes" id="UP000235371">
    <property type="component" value="Unassembled WGS sequence"/>
</dbReference>
<dbReference type="RefSeq" id="XP_024740523.1">
    <property type="nucleotide sequence ID" value="XM_024882689.1"/>
</dbReference>
<keyword evidence="3" id="KW-1185">Reference proteome</keyword>
<protein>
    <submittedName>
        <fullName evidence="2">Uncharacterized protein</fullName>
    </submittedName>
</protein>
<dbReference type="InParanoid" id="A0A2J6TKR2"/>
<reference evidence="2 3" key="1">
    <citation type="submission" date="2016-04" db="EMBL/GenBank/DDBJ databases">
        <title>A degradative enzymes factory behind the ericoid mycorrhizal symbiosis.</title>
        <authorList>
            <consortium name="DOE Joint Genome Institute"/>
            <person name="Martino E."/>
            <person name="Morin E."/>
            <person name="Grelet G."/>
            <person name="Kuo A."/>
            <person name="Kohler A."/>
            <person name="Daghino S."/>
            <person name="Barry K."/>
            <person name="Choi C."/>
            <person name="Cichocki N."/>
            <person name="Clum A."/>
            <person name="Copeland A."/>
            <person name="Hainaut M."/>
            <person name="Haridas S."/>
            <person name="Labutti K."/>
            <person name="Lindquist E."/>
            <person name="Lipzen A."/>
            <person name="Khouja H.-R."/>
            <person name="Murat C."/>
            <person name="Ohm R."/>
            <person name="Olson A."/>
            <person name="Spatafora J."/>
            <person name="Veneault-Fourrey C."/>
            <person name="Henrissat B."/>
            <person name="Grigoriev I."/>
            <person name="Martin F."/>
            <person name="Perotto S."/>
        </authorList>
    </citation>
    <scope>NUCLEOTIDE SEQUENCE [LARGE SCALE GENOMIC DNA]</scope>
    <source>
        <strain evidence="2 3">E</strain>
    </source>
</reference>
<dbReference type="GeneID" id="36590766"/>
<organism evidence="2 3">
    <name type="scientific">Hyaloscypha bicolor E</name>
    <dbReference type="NCBI Taxonomy" id="1095630"/>
    <lineage>
        <taxon>Eukaryota</taxon>
        <taxon>Fungi</taxon>
        <taxon>Dikarya</taxon>
        <taxon>Ascomycota</taxon>
        <taxon>Pezizomycotina</taxon>
        <taxon>Leotiomycetes</taxon>
        <taxon>Helotiales</taxon>
        <taxon>Hyaloscyphaceae</taxon>
        <taxon>Hyaloscypha</taxon>
        <taxon>Hyaloscypha bicolor</taxon>
    </lineage>
</organism>
<dbReference type="OrthoDB" id="10298462at2759"/>
<evidence type="ECO:0000256" key="1">
    <source>
        <dbReference type="SAM" id="MobiDB-lite"/>
    </source>
</evidence>